<name>A0A9W6K2G3_9PSED</name>
<protein>
    <recommendedName>
        <fullName evidence="5">DUF1090 domain-containing protein</fullName>
    </recommendedName>
</protein>
<dbReference type="Pfam" id="PF06476">
    <property type="entry name" value="DUF1090"/>
    <property type="match status" value="1"/>
</dbReference>
<dbReference type="AlphaFoldDB" id="A0A9W6K2G3"/>
<accession>A0A9W6K2G3</accession>
<evidence type="ECO:0000256" key="2">
    <source>
        <dbReference type="SAM" id="SignalP"/>
    </source>
</evidence>
<dbReference type="RefSeq" id="WP_271193255.1">
    <property type="nucleotide sequence ID" value="NZ_BSFN01000001.1"/>
</dbReference>
<dbReference type="EMBL" id="BSFN01000001">
    <property type="protein sequence ID" value="GLK87018.1"/>
    <property type="molecule type" value="Genomic_DNA"/>
</dbReference>
<evidence type="ECO:0008006" key="5">
    <source>
        <dbReference type="Google" id="ProtNLM"/>
    </source>
</evidence>
<evidence type="ECO:0000313" key="4">
    <source>
        <dbReference type="Proteomes" id="UP001143328"/>
    </source>
</evidence>
<organism evidence="3 4">
    <name type="scientific">Pseudomonas turukhanskensis</name>
    <dbReference type="NCBI Taxonomy" id="1806536"/>
    <lineage>
        <taxon>Bacteria</taxon>
        <taxon>Pseudomonadati</taxon>
        <taxon>Pseudomonadota</taxon>
        <taxon>Gammaproteobacteria</taxon>
        <taxon>Pseudomonadales</taxon>
        <taxon>Pseudomonadaceae</taxon>
        <taxon>Pseudomonas</taxon>
    </lineage>
</organism>
<evidence type="ECO:0000313" key="3">
    <source>
        <dbReference type="EMBL" id="GLK87018.1"/>
    </source>
</evidence>
<feature type="compositionally biased region" description="Basic and acidic residues" evidence="1">
    <location>
        <begin position="76"/>
        <end position="134"/>
    </location>
</feature>
<gene>
    <name evidence="3" type="ORF">GCM10017655_00800</name>
</gene>
<keyword evidence="4" id="KW-1185">Reference proteome</keyword>
<reference evidence="3" key="1">
    <citation type="journal article" date="2014" name="Int. J. Syst. Evol. Microbiol.">
        <title>Complete genome sequence of Corynebacterium casei LMG S-19264T (=DSM 44701T), isolated from a smear-ripened cheese.</title>
        <authorList>
            <consortium name="US DOE Joint Genome Institute (JGI-PGF)"/>
            <person name="Walter F."/>
            <person name="Albersmeier A."/>
            <person name="Kalinowski J."/>
            <person name="Ruckert C."/>
        </authorList>
    </citation>
    <scope>NUCLEOTIDE SEQUENCE</scope>
    <source>
        <strain evidence="3">VKM B-2935</strain>
    </source>
</reference>
<dbReference type="InterPro" id="IPR009468">
    <property type="entry name" value="DUF1090"/>
</dbReference>
<evidence type="ECO:0000256" key="1">
    <source>
        <dbReference type="SAM" id="MobiDB-lite"/>
    </source>
</evidence>
<sequence length="134" mass="14674">MSSHHPVRHLITAALLSLVTTAAVAAETTKTLTGCAAKRDAISQQIEQAKAAGNSAQQAGLEKALSEVKSNCTDEQLEKSREQKVLDAQHEVKKRESDLQKAMSKGDPEKIDSRKNKLAEARKELDEAKKQLER</sequence>
<feature type="signal peptide" evidence="2">
    <location>
        <begin position="1"/>
        <end position="25"/>
    </location>
</feature>
<feature type="region of interest" description="Disordered" evidence="1">
    <location>
        <begin position="72"/>
        <end position="134"/>
    </location>
</feature>
<keyword evidence="2" id="KW-0732">Signal</keyword>
<proteinExistence type="predicted"/>
<dbReference type="Proteomes" id="UP001143328">
    <property type="component" value="Unassembled WGS sequence"/>
</dbReference>
<reference evidence="3" key="2">
    <citation type="submission" date="2023-01" db="EMBL/GenBank/DDBJ databases">
        <authorList>
            <person name="Sun Q."/>
            <person name="Evtushenko L."/>
        </authorList>
    </citation>
    <scope>NUCLEOTIDE SEQUENCE</scope>
    <source>
        <strain evidence="3">VKM B-2935</strain>
    </source>
</reference>
<comment type="caution">
    <text evidence="3">The sequence shown here is derived from an EMBL/GenBank/DDBJ whole genome shotgun (WGS) entry which is preliminary data.</text>
</comment>
<feature type="chain" id="PRO_5040982777" description="DUF1090 domain-containing protein" evidence="2">
    <location>
        <begin position="26"/>
        <end position="134"/>
    </location>
</feature>